<dbReference type="AlphaFoldDB" id="A0A271K8T5"/>
<dbReference type="OrthoDB" id="8099417at2"/>
<sequence>MSAPDRMCQHCSGGLDGKRADAKFCSAYCRVNSHRKDVGRVEPIRADVVIDKPMRDVLVEDNHLNPQDEHDAAKVREAFDRMCRHLCEKYA</sequence>
<reference evidence="1 2" key="1">
    <citation type="submission" date="2017-08" db="EMBL/GenBank/DDBJ databases">
        <title>Mesorhizobium wenxinae sp. nov., a novel rhizobial species isolated from root nodules of chickpea (Cicer arietinum L.).</title>
        <authorList>
            <person name="Zhang J."/>
        </authorList>
    </citation>
    <scope>NUCLEOTIDE SEQUENCE [LARGE SCALE GENOMIC DNA]</scope>
    <source>
        <strain evidence="2">WYCCWR 10019</strain>
    </source>
</reference>
<dbReference type="Proteomes" id="UP000215931">
    <property type="component" value="Unassembled WGS sequence"/>
</dbReference>
<name>A0A271K8T5_9HYPH</name>
<evidence type="ECO:0000313" key="1">
    <source>
        <dbReference type="EMBL" id="PAP92156.1"/>
    </source>
</evidence>
<dbReference type="EMBL" id="NPKH01000037">
    <property type="protein sequence ID" value="PAP92156.1"/>
    <property type="molecule type" value="Genomic_DNA"/>
</dbReference>
<comment type="caution">
    <text evidence="1">The sequence shown here is derived from an EMBL/GenBank/DDBJ whole genome shotgun (WGS) entry which is preliminary data.</text>
</comment>
<dbReference type="RefSeq" id="WP_095521473.1">
    <property type="nucleotide sequence ID" value="NZ_NPKH01000037.1"/>
</dbReference>
<protein>
    <submittedName>
        <fullName evidence="1">Uncharacterized protein</fullName>
    </submittedName>
</protein>
<organism evidence="1 2">
    <name type="scientific">Mesorhizobium wenxiniae</name>
    <dbReference type="NCBI Taxonomy" id="2014805"/>
    <lineage>
        <taxon>Bacteria</taxon>
        <taxon>Pseudomonadati</taxon>
        <taxon>Pseudomonadota</taxon>
        <taxon>Alphaproteobacteria</taxon>
        <taxon>Hyphomicrobiales</taxon>
        <taxon>Phyllobacteriaceae</taxon>
        <taxon>Mesorhizobium</taxon>
    </lineage>
</organism>
<proteinExistence type="predicted"/>
<keyword evidence="2" id="KW-1185">Reference proteome</keyword>
<evidence type="ECO:0000313" key="2">
    <source>
        <dbReference type="Proteomes" id="UP000215931"/>
    </source>
</evidence>
<gene>
    <name evidence="1" type="ORF">CIT31_29820</name>
</gene>
<accession>A0A271K8T5</accession>